<evidence type="ECO:0000313" key="1">
    <source>
        <dbReference type="EMBL" id="NIZ69122.1"/>
    </source>
</evidence>
<proteinExistence type="predicted"/>
<sequence>MMSRFGAMLLWLFFVPMLWANDRYIVAVGAQEITIFSQSGERIMRIQPHFSRILRTQYQNGRPAHERLEQRNLAPFPWFFAPDGGFFSFSTTRSLTYYNNLEEANEYQVLFYPQDILQVISQELLLIRYKNRPALWQRSTNTIEELPFNLPDLHELAMREIIYSPSQQLLASTHMERLDYYTNPALGTIASQRAYTIQLQSRGTQPIVIPAGAHIYYDQVSEHIYFFFEKRLHHISLLDKKITSTNIVFNNILTSVAGAWRTPAVLPMGNDQYLIWHHMPYAQASTAQLALYDGKSGDLLQQWPVAGEQGELFFIKELP</sequence>
<gene>
    <name evidence="1" type="ORF">HCT48_02700</name>
</gene>
<organism evidence="1 2">
    <name type="scientific">Entomospira culicis</name>
    <dbReference type="NCBI Taxonomy" id="2719989"/>
    <lineage>
        <taxon>Bacteria</taxon>
        <taxon>Pseudomonadati</taxon>
        <taxon>Spirochaetota</taxon>
        <taxon>Spirochaetia</taxon>
        <taxon>Spirochaetales</taxon>
        <taxon>Spirochaetaceae</taxon>
        <taxon>Entomospira</taxon>
    </lineage>
</organism>
<protein>
    <submittedName>
        <fullName evidence="1">Uncharacterized protein</fullName>
    </submittedName>
</protein>
<evidence type="ECO:0000313" key="2">
    <source>
        <dbReference type="Proteomes" id="UP000778951"/>
    </source>
</evidence>
<name>A0A968GHH7_9SPIO</name>
<accession>A0A968GHH7</accession>
<comment type="caution">
    <text evidence="1">The sequence shown here is derived from an EMBL/GenBank/DDBJ whole genome shotgun (WGS) entry which is preliminary data.</text>
</comment>
<dbReference type="AlphaFoldDB" id="A0A968GHH7"/>
<dbReference type="Proteomes" id="UP000778951">
    <property type="component" value="Unassembled WGS sequence"/>
</dbReference>
<dbReference type="RefSeq" id="WP_167695223.1">
    <property type="nucleotide sequence ID" value="NZ_CP118181.1"/>
</dbReference>
<keyword evidence="2" id="KW-1185">Reference proteome</keyword>
<dbReference type="EMBL" id="JAATLM010000001">
    <property type="protein sequence ID" value="NIZ69122.1"/>
    <property type="molecule type" value="Genomic_DNA"/>
</dbReference>
<reference evidence="1" key="1">
    <citation type="submission" date="2020-03" db="EMBL/GenBank/DDBJ databases">
        <title>Spirochaetal bacteria isolated from arthropods constitute a novel genus Entomospira genus novum within the order Spirochaetales.</title>
        <authorList>
            <person name="Grana-Miraglia L."/>
            <person name="Sikutova S."/>
            <person name="Fingerle V."/>
            <person name="Sing A."/>
            <person name="Castillo-Ramirez S."/>
            <person name="Margos G."/>
            <person name="Rudolf I."/>
        </authorList>
    </citation>
    <scope>NUCLEOTIDE SEQUENCE</scope>
    <source>
        <strain evidence="1">BR149</strain>
    </source>
</reference>